<keyword evidence="9" id="KW-0496">Mitochondrion</keyword>
<organism evidence="11">
    <name type="scientific">Aphanomyces invadans</name>
    <dbReference type="NCBI Taxonomy" id="157072"/>
    <lineage>
        <taxon>Eukaryota</taxon>
        <taxon>Sar</taxon>
        <taxon>Stramenopiles</taxon>
        <taxon>Oomycota</taxon>
        <taxon>Saprolegniomycetes</taxon>
        <taxon>Saprolegniales</taxon>
        <taxon>Verrucalvaceae</taxon>
        <taxon>Aphanomyces</taxon>
    </lineage>
</organism>
<evidence type="ECO:0000256" key="6">
    <source>
        <dbReference type="ARBA" id="ARBA00022989"/>
    </source>
</evidence>
<comment type="similarity">
    <text evidence="9">Belongs to the CorA metal ion transporter (MIT) (TC 1.A.35) family.</text>
</comment>
<feature type="transmembrane region" description="Helical" evidence="9">
    <location>
        <begin position="389"/>
        <end position="413"/>
    </location>
</feature>
<dbReference type="PANTHER" id="PTHR13890">
    <property type="entry name" value="RNA SPLICING PROTEIN MRS2, MITOCHONDRIAL"/>
    <property type="match status" value="1"/>
</dbReference>
<feature type="transmembrane region" description="Helical" evidence="9">
    <location>
        <begin position="351"/>
        <end position="377"/>
    </location>
</feature>
<dbReference type="OrthoDB" id="10251508at2759"/>
<name>A0A024UHS1_9STRA</name>
<reference evidence="11" key="1">
    <citation type="submission" date="2013-12" db="EMBL/GenBank/DDBJ databases">
        <title>The Genome Sequence of Aphanomyces invadans NJM9701.</title>
        <authorList>
            <consortium name="The Broad Institute Genomics Platform"/>
            <person name="Russ C."/>
            <person name="Tyler B."/>
            <person name="van West P."/>
            <person name="Dieguez-Uribeondo J."/>
            <person name="Young S.K."/>
            <person name="Zeng Q."/>
            <person name="Gargeya S."/>
            <person name="Fitzgerald M."/>
            <person name="Abouelleil A."/>
            <person name="Alvarado L."/>
            <person name="Chapman S.B."/>
            <person name="Gainer-Dewar J."/>
            <person name="Goldberg J."/>
            <person name="Griggs A."/>
            <person name="Gujja S."/>
            <person name="Hansen M."/>
            <person name="Howarth C."/>
            <person name="Imamovic A."/>
            <person name="Ireland A."/>
            <person name="Larimer J."/>
            <person name="McCowan C."/>
            <person name="Murphy C."/>
            <person name="Pearson M."/>
            <person name="Poon T.W."/>
            <person name="Priest M."/>
            <person name="Roberts A."/>
            <person name="Saif S."/>
            <person name="Shea T."/>
            <person name="Sykes S."/>
            <person name="Wortman J."/>
            <person name="Nusbaum C."/>
            <person name="Birren B."/>
        </authorList>
    </citation>
    <scope>NUCLEOTIDE SEQUENCE [LARGE SCALE GENOMIC DNA]</scope>
    <source>
        <strain evidence="11">NJM9701</strain>
    </source>
</reference>
<dbReference type="GeneID" id="20080556"/>
<dbReference type="RefSeq" id="XP_008865616.1">
    <property type="nucleotide sequence ID" value="XM_008867394.1"/>
</dbReference>
<accession>A0A024UHS1</accession>
<evidence type="ECO:0000256" key="8">
    <source>
        <dbReference type="ARBA" id="ARBA00023136"/>
    </source>
</evidence>
<dbReference type="PANTHER" id="PTHR13890:SF0">
    <property type="entry name" value="MAGNESIUM TRANSPORTER MRS2 HOMOLOG, MITOCHONDRIAL"/>
    <property type="match status" value="1"/>
</dbReference>
<dbReference type="SUPFAM" id="SSF144083">
    <property type="entry name" value="Magnesium transport protein CorA, transmembrane region"/>
    <property type="match status" value="1"/>
</dbReference>
<keyword evidence="8 9" id="KW-0472">Membrane</keyword>
<keyword evidence="5" id="KW-0809">Transit peptide</keyword>
<keyword evidence="4 9" id="KW-0460">Magnesium</keyword>
<keyword evidence="6 9" id="KW-1133">Transmembrane helix</keyword>
<dbReference type="EMBL" id="KI913956">
    <property type="protein sequence ID" value="ETW05839.1"/>
    <property type="molecule type" value="Genomic_DNA"/>
</dbReference>
<proteinExistence type="inferred from homology"/>
<sequence length="424" mass="47193">MGPRHGKSLLPSKGPVQASPEDSSAQTILHTDVVLSPTTSTLGKCMTLRFDTRGGSTYEEVTRNDVLTTIRIAATSVAFSVRFFTSSRNLHAQANKPDGARSAVNMMASSPQRRSKPHSRIRQQVDTAMDIPTVHMRDIRKLDKMFSTSNEPSITVRQQAILVNCDPVRAVIMRDCCLVFLPDGADSLIAHLKANFKLHIADATAFEFAALEAILATVCFTFSTQCKQVIPEGRAALEKMTKDESIGELESLRSIKNTMSVLESQLGGMRRLLMNLLENEADLHMMYLTKLCEDPKLAQDLYSFDTEDVESILELYLQEIYGSQTRVALMAHNIVNTESIVMLKLDSKRNFLLSVDLSLTVLGTLIAMPTFIVGAFGMNLNSHIQDTEYIFWIVFALCGLFIVVGYVVVARYLKDQGINMSWTY</sequence>
<evidence type="ECO:0000256" key="5">
    <source>
        <dbReference type="ARBA" id="ARBA00022946"/>
    </source>
</evidence>
<dbReference type="GO" id="GO:0015095">
    <property type="term" value="F:magnesium ion transmembrane transporter activity"/>
    <property type="evidence" value="ECO:0007669"/>
    <property type="project" value="TreeGrafter"/>
</dbReference>
<dbReference type="GO" id="GO:0005743">
    <property type="term" value="C:mitochondrial inner membrane"/>
    <property type="evidence" value="ECO:0007669"/>
    <property type="project" value="UniProtKB-SubCell"/>
</dbReference>
<evidence type="ECO:0000256" key="10">
    <source>
        <dbReference type="SAM" id="MobiDB-lite"/>
    </source>
</evidence>
<evidence type="ECO:0000256" key="2">
    <source>
        <dbReference type="ARBA" id="ARBA00022448"/>
    </source>
</evidence>
<keyword evidence="3 9" id="KW-0812">Transmembrane</keyword>
<keyword evidence="9" id="KW-0999">Mitochondrion inner membrane</keyword>
<evidence type="ECO:0000256" key="1">
    <source>
        <dbReference type="ARBA" id="ARBA00004141"/>
    </source>
</evidence>
<dbReference type="Gene3D" id="1.20.58.340">
    <property type="entry name" value="Magnesium transport protein CorA, transmembrane region"/>
    <property type="match status" value="2"/>
</dbReference>
<dbReference type="VEuPathDB" id="FungiDB:H310_03506"/>
<dbReference type="Gene3D" id="2.40.128.330">
    <property type="match status" value="1"/>
</dbReference>
<dbReference type="CDD" id="cd12823">
    <property type="entry name" value="Mrs2_Mfm1p-like"/>
    <property type="match status" value="1"/>
</dbReference>
<evidence type="ECO:0000256" key="3">
    <source>
        <dbReference type="ARBA" id="ARBA00022692"/>
    </source>
</evidence>
<gene>
    <name evidence="11" type="ORF">H310_03506</name>
</gene>
<dbReference type="InterPro" id="IPR039204">
    <property type="entry name" value="MRS2-like"/>
</dbReference>
<keyword evidence="7 9" id="KW-0406">Ion transport</keyword>
<evidence type="ECO:0000256" key="9">
    <source>
        <dbReference type="RuleBase" id="RU366042"/>
    </source>
</evidence>
<protein>
    <recommendedName>
        <fullName evidence="9">Magnesium transporter</fullName>
    </recommendedName>
</protein>
<evidence type="ECO:0000313" key="11">
    <source>
        <dbReference type="EMBL" id="ETW05839.1"/>
    </source>
</evidence>
<keyword evidence="2 9" id="KW-0813">Transport</keyword>
<feature type="region of interest" description="Disordered" evidence="10">
    <location>
        <begin position="1"/>
        <end position="25"/>
    </location>
</feature>
<dbReference type="eggNOG" id="KOG2662">
    <property type="taxonomic scope" value="Eukaryota"/>
</dbReference>
<dbReference type="InterPro" id="IPR045863">
    <property type="entry name" value="CorA_TM1_TM2"/>
</dbReference>
<comment type="subcellular location">
    <subcellularLocation>
        <location evidence="1">Membrane</location>
        <topology evidence="1">Multi-pass membrane protein</topology>
    </subcellularLocation>
    <subcellularLocation>
        <location evidence="9">Mitochondrion inner membrane</location>
        <topology evidence="9">Multi-pass membrane protein</topology>
    </subcellularLocation>
</comment>
<dbReference type="Pfam" id="PF22099">
    <property type="entry name" value="MRS2-like"/>
    <property type="match status" value="1"/>
</dbReference>
<dbReference type="AlphaFoldDB" id="A0A024UHS1"/>
<evidence type="ECO:0000256" key="4">
    <source>
        <dbReference type="ARBA" id="ARBA00022842"/>
    </source>
</evidence>
<evidence type="ECO:0000256" key="7">
    <source>
        <dbReference type="ARBA" id="ARBA00023065"/>
    </source>
</evidence>